<evidence type="ECO:0000259" key="3">
    <source>
        <dbReference type="PROSITE" id="PS50801"/>
    </source>
</evidence>
<dbReference type="OrthoDB" id="9794628at2"/>
<dbReference type="GO" id="GO:0043856">
    <property type="term" value="F:anti-sigma factor antagonist activity"/>
    <property type="evidence" value="ECO:0007669"/>
    <property type="project" value="InterPro"/>
</dbReference>
<accession>A0A845LEH1</accession>
<dbReference type="InterPro" id="IPR036513">
    <property type="entry name" value="STAS_dom_sf"/>
</dbReference>
<dbReference type="CDD" id="cd07043">
    <property type="entry name" value="STAS_anti-anti-sigma_factors"/>
    <property type="match status" value="1"/>
</dbReference>
<dbReference type="InterPro" id="IPR002645">
    <property type="entry name" value="STAS_dom"/>
</dbReference>
<name>A0A845LEH1_9FIRM</name>
<dbReference type="SUPFAM" id="SSF52091">
    <property type="entry name" value="SpoIIaa-like"/>
    <property type="match status" value="1"/>
</dbReference>
<dbReference type="PANTHER" id="PTHR33495:SF2">
    <property type="entry name" value="ANTI-SIGMA FACTOR ANTAGONIST TM_1081-RELATED"/>
    <property type="match status" value="1"/>
</dbReference>
<evidence type="ECO:0000313" key="4">
    <source>
        <dbReference type="EMBL" id="MZP31321.1"/>
    </source>
</evidence>
<sequence length="101" mass="11229">MIHEIHSSNNQVSVTLAGSILVTDAAELREKLLKYADKQGVLFHIDMQRVEFIDSSGLGVLVTVLKRSRQSGGDVIIKGIHGVVKEVFELTRLNRVFQIQS</sequence>
<comment type="caution">
    <text evidence="4">The sequence shown here is derived from an EMBL/GenBank/DDBJ whole genome shotgun (WGS) entry which is preliminary data.</text>
</comment>
<dbReference type="RefSeq" id="WP_161259838.1">
    <property type="nucleotide sequence ID" value="NZ_WXEY01000032.1"/>
</dbReference>
<feature type="domain" description="STAS" evidence="3">
    <location>
        <begin position="1"/>
        <end position="101"/>
    </location>
</feature>
<reference evidence="4 5" key="1">
    <citation type="submission" date="2020-01" db="EMBL/GenBank/DDBJ databases">
        <title>Whole-genome sequence of Heliobacterium undosum DSM 13378.</title>
        <authorList>
            <person name="Kyndt J.A."/>
            <person name="Meyer T.E."/>
        </authorList>
    </citation>
    <scope>NUCLEOTIDE SEQUENCE [LARGE SCALE GENOMIC DNA]</scope>
    <source>
        <strain evidence="4 5">DSM 13378</strain>
    </source>
</reference>
<keyword evidence="5" id="KW-1185">Reference proteome</keyword>
<evidence type="ECO:0000256" key="1">
    <source>
        <dbReference type="ARBA" id="ARBA00009013"/>
    </source>
</evidence>
<dbReference type="InterPro" id="IPR003658">
    <property type="entry name" value="Anti-sigma_ant"/>
</dbReference>
<dbReference type="PROSITE" id="PS50801">
    <property type="entry name" value="STAS"/>
    <property type="match status" value="1"/>
</dbReference>
<comment type="similarity">
    <text evidence="1 2">Belongs to the anti-sigma-factor antagonist family.</text>
</comment>
<dbReference type="EMBL" id="WXEY01000032">
    <property type="protein sequence ID" value="MZP31321.1"/>
    <property type="molecule type" value="Genomic_DNA"/>
</dbReference>
<gene>
    <name evidence="4" type="ORF">GTO91_16560</name>
</gene>
<proteinExistence type="inferred from homology"/>
<dbReference type="NCBIfam" id="TIGR00377">
    <property type="entry name" value="ant_ant_sig"/>
    <property type="match status" value="1"/>
</dbReference>
<dbReference type="PANTHER" id="PTHR33495">
    <property type="entry name" value="ANTI-SIGMA FACTOR ANTAGONIST TM_1081-RELATED-RELATED"/>
    <property type="match status" value="1"/>
</dbReference>
<protein>
    <recommendedName>
        <fullName evidence="2">Anti-sigma factor antagonist</fullName>
    </recommendedName>
</protein>
<dbReference type="Proteomes" id="UP000463470">
    <property type="component" value="Unassembled WGS sequence"/>
</dbReference>
<dbReference type="Gene3D" id="3.30.750.24">
    <property type="entry name" value="STAS domain"/>
    <property type="match status" value="1"/>
</dbReference>
<evidence type="ECO:0000256" key="2">
    <source>
        <dbReference type="RuleBase" id="RU003749"/>
    </source>
</evidence>
<organism evidence="4 5">
    <name type="scientific">Heliomicrobium undosum</name>
    <dbReference type="NCBI Taxonomy" id="121734"/>
    <lineage>
        <taxon>Bacteria</taxon>
        <taxon>Bacillati</taxon>
        <taxon>Bacillota</taxon>
        <taxon>Clostridia</taxon>
        <taxon>Eubacteriales</taxon>
        <taxon>Heliobacteriaceae</taxon>
        <taxon>Heliomicrobium</taxon>
    </lineage>
</organism>
<dbReference type="Pfam" id="PF01740">
    <property type="entry name" value="STAS"/>
    <property type="match status" value="1"/>
</dbReference>
<dbReference type="AlphaFoldDB" id="A0A845LEH1"/>
<evidence type="ECO:0000313" key="5">
    <source>
        <dbReference type="Proteomes" id="UP000463470"/>
    </source>
</evidence>